<dbReference type="AlphaFoldDB" id="A0A4Y2JHV5"/>
<dbReference type="PANTHER" id="PTHR11362">
    <property type="entry name" value="PHOSPHATIDYLETHANOLAMINE-BINDING PROTEIN"/>
    <property type="match status" value="1"/>
</dbReference>
<sequence>MAFELLYWLIFISFSSISALEVQCDLDKFRSSNIVPKIIPTTPQSPLLIEFNRKSVTCGNEMTRTETKNPPTVMDFPAEKQKLYTMIMFDPDALTPQNPNLANFRHWLVENIPGNKVNDGDLVSFYTPPAPPDYSDPHRYIFLIYEQPEKLKDNFDGVKRTNFDVKKFVQDRGLKGPIAGNFFYLKH</sequence>
<feature type="signal peptide" evidence="1">
    <location>
        <begin position="1"/>
        <end position="19"/>
    </location>
</feature>
<comment type="caution">
    <text evidence="2">The sequence shown here is derived from an EMBL/GenBank/DDBJ whole genome shotgun (WGS) entry which is preliminary data.</text>
</comment>
<name>A0A4Y2JHV5_ARAVE</name>
<dbReference type="InterPro" id="IPR036610">
    <property type="entry name" value="PEBP-like_sf"/>
</dbReference>
<accession>A0A4Y2JHV5</accession>
<dbReference type="SUPFAM" id="SSF49777">
    <property type="entry name" value="PEBP-like"/>
    <property type="match status" value="1"/>
</dbReference>
<reference evidence="2 3" key="1">
    <citation type="journal article" date="2019" name="Sci. Rep.">
        <title>Orb-weaving spider Araneus ventricosus genome elucidates the spidroin gene catalogue.</title>
        <authorList>
            <person name="Kono N."/>
            <person name="Nakamura H."/>
            <person name="Ohtoshi R."/>
            <person name="Moran D.A.P."/>
            <person name="Shinohara A."/>
            <person name="Yoshida Y."/>
            <person name="Fujiwara M."/>
            <person name="Mori M."/>
            <person name="Tomita M."/>
            <person name="Arakawa K."/>
        </authorList>
    </citation>
    <scope>NUCLEOTIDE SEQUENCE [LARGE SCALE GENOMIC DNA]</scope>
</reference>
<dbReference type="PANTHER" id="PTHR11362:SF82">
    <property type="entry name" value="PHOSPHATIDYLETHANOLAMINE-BINDING PROTEIN 4"/>
    <property type="match status" value="1"/>
</dbReference>
<keyword evidence="1" id="KW-0732">Signal</keyword>
<evidence type="ECO:0000256" key="1">
    <source>
        <dbReference type="SAM" id="SignalP"/>
    </source>
</evidence>
<dbReference type="EMBL" id="BGPR01003583">
    <property type="protein sequence ID" value="GBM89913.1"/>
    <property type="molecule type" value="Genomic_DNA"/>
</dbReference>
<dbReference type="Gene3D" id="3.90.280.10">
    <property type="entry name" value="PEBP-like"/>
    <property type="match status" value="1"/>
</dbReference>
<dbReference type="Pfam" id="PF01161">
    <property type="entry name" value="PBP"/>
    <property type="match status" value="1"/>
</dbReference>
<gene>
    <name evidence="2" type="primary">OV16_2</name>
    <name evidence="2" type="ORF">AVEN_34069_1</name>
</gene>
<feature type="chain" id="PRO_5021387274" evidence="1">
    <location>
        <begin position="20"/>
        <end position="187"/>
    </location>
</feature>
<evidence type="ECO:0000313" key="2">
    <source>
        <dbReference type="EMBL" id="GBM89913.1"/>
    </source>
</evidence>
<proteinExistence type="predicted"/>
<organism evidence="2 3">
    <name type="scientific">Araneus ventricosus</name>
    <name type="common">Orbweaver spider</name>
    <name type="synonym">Epeira ventricosa</name>
    <dbReference type="NCBI Taxonomy" id="182803"/>
    <lineage>
        <taxon>Eukaryota</taxon>
        <taxon>Metazoa</taxon>
        <taxon>Ecdysozoa</taxon>
        <taxon>Arthropoda</taxon>
        <taxon>Chelicerata</taxon>
        <taxon>Arachnida</taxon>
        <taxon>Araneae</taxon>
        <taxon>Araneomorphae</taxon>
        <taxon>Entelegynae</taxon>
        <taxon>Araneoidea</taxon>
        <taxon>Araneidae</taxon>
        <taxon>Araneus</taxon>
    </lineage>
</organism>
<protein>
    <submittedName>
        <fullName evidence="2">OV-16 antigen</fullName>
    </submittedName>
</protein>
<dbReference type="OrthoDB" id="2506647at2759"/>
<dbReference type="Proteomes" id="UP000499080">
    <property type="component" value="Unassembled WGS sequence"/>
</dbReference>
<dbReference type="InterPro" id="IPR035810">
    <property type="entry name" value="PEBP_euk"/>
</dbReference>
<evidence type="ECO:0000313" key="3">
    <source>
        <dbReference type="Proteomes" id="UP000499080"/>
    </source>
</evidence>
<dbReference type="CDD" id="cd00866">
    <property type="entry name" value="PEBP_euk"/>
    <property type="match status" value="1"/>
</dbReference>
<dbReference type="InterPro" id="IPR008914">
    <property type="entry name" value="PEBP"/>
</dbReference>
<keyword evidence="3" id="KW-1185">Reference proteome</keyword>